<dbReference type="Proteomes" id="UP000188268">
    <property type="component" value="Unassembled WGS sequence"/>
</dbReference>
<keyword evidence="3" id="KW-1185">Reference proteome</keyword>
<gene>
    <name evidence="2" type="ORF">CCACVL1_25095</name>
</gene>
<feature type="region of interest" description="Disordered" evidence="1">
    <location>
        <begin position="20"/>
        <end position="50"/>
    </location>
</feature>
<name>A0A1R3GLV9_COCAP</name>
<sequence>MATKIAAEITVITPEVPTLTANSTKRKGKERMHSPAAITIQEPPATMDPQRPEDILLQHVMKP</sequence>
<evidence type="ECO:0000313" key="3">
    <source>
        <dbReference type="Proteomes" id="UP000188268"/>
    </source>
</evidence>
<organism evidence="2 3">
    <name type="scientific">Corchorus capsularis</name>
    <name type="common">Jute</name>
    <dbReference type="NCBI Taxonomy" id="210143"/>
    <lineage>
        <taxon>Eukaryota</taxon>
        <taxon>Viridiplantae</taxon>
        <taxon>Streptophyta</taxon>
        <taxon>Embryophyta</taxon>
        <taxon>Tracheophyta</taxon>
        <taxon>Spermatophyta</taxon>
        <taxon>Magnoliopsida</taxon>
        <taxon>eudicotyledons</taxon>
        <taxon>Gunneridae</taxon>
        <taxon>Pentapetalae</taxon>
        <taxon>rosids</taxon>
        <taxon>malvids</taxon>
        <taxon>Malvales</taxon>
        <taxon>Malvaceae</taxon>
        <taxon>Grewioideae</taxon>
        <taxon>Apeibeae</taxon>
        <taxon>Corchorus</taxon>
    </lineage>
</organism>
<evidence type="ECO:0000313" key="2">
    <source>
        <dbReference type="EMBL" id="OMO59088.1"/>
    </source>
</evidence>
<dbReference type="AlphaFoldDB" id="A0A1R3GLV9"/>
<protein>
    <submittedName>
        <fullName evidence="2">Uncharacterized protein</fullName>
    </submittedName>
</protein>
<dbReference type="EMBL" id="AWWV01014036">
    <property type="protein sequence ID" value="OMO59088.1"/>
    <property type="molecule type" value="Genomic_DNA"/>
</dbReference>
<evidence type="ECO:0000256" key="1">
    <source>
        <dbReference type="SAM" id="MobiDB-lite"/>
    </source>
</evidence>
<reference evidence="2 3" key="1">
    <citation type="submission" date="2013-09" db="EMBL/GenBank/DDBJ databases">
        <title>Corchorus capsularis genome sequencing.</title>
        <authorList>
            <person name="Alam M."/>
            <person name="Haque M.S."/>
            <person name="Islam M.S."/>
            <person name="Emdad E.M."/>
            <person name="Islam M.M."/>
            <person name="Ahmed B."/>
            <person name="Halim A."/>
            <person name="Hossen Q.M.M."/>
            <person name="Hossain M.Z."/>
            <person name="Ahmed R."/>
            <person name="Khan M.M."/>
            <person name="Islam R."/>
            <person name="Rashid M.M."/>
            <person name="Khan S.A."/>
            <person name="Rahman M.S."/>
            <person name="Alam M."/>
        </authorList>
    </citation>
    <scope>NUCLEOTIDE SEQUENCE [LARGE SCALE GENOMIC DNA]</scope>
    <source>
        <strain evidence="3">cv. CVL-1</strain>
        <tissue evidence="2">Whole seedling</tissue>
    </source>
</reference>
<comment type="caution">
    <text evidence="2">The sequence shown here is derived from an EMBL/GenBank/DDBJ whole genome shotgun (WGS) entry which is preliminary data.</text>
</comment>
<accession>A0A1R3GLV9</accession>
<proteinExistence type="predicted"/>
<dbReference type="Gramene" id="OMO59088">
    <property type="protein sequence ID" value="OMO59088"/>
    <property type="gene ID" value="CCACVL1_25095"/>
</dbReference>